<feature type="domain" description="Protein kinase" evidence="1">
    <location>
        <begin position="60"/>
        <end position="318"/>
    </location>
</feature>
<dbReference type="PANTHER" id="PTHR24348:SF53">
    <property type="entry name" value="SERINE_THREONINE-PROTEIN KINASE ATG1T"/>
    <property type="match status" value="1"/>
</dbReference>
<sequence>MNGDGIGNNEERVQKDQNFLLALCQIERLRSSFPDALFLIIEMNLETANAFPDAFTVGDYVLKSKLGGSSLSSVWKAEHRVTGEEVAVKQVDLSKLNKHLKNCLDCELHFLSSVNHPNIIRLFDVFQVESCIFLVLEFCNGGNLASYIRLHGRVQEEIARRFMQQLGAGLEILQSHHIMHRDLKPDNVLLSGQEADMILKIADFGLSRSVQPGKYAETVCGSPLYMAPEVLEFQGYDDKVDMWSVGAILFELLNGFPPFRGRTNFQLLQNIKSSTCIPFSEFILPGLHPDCIDMCSRLLSINPANRLSFDEFYHHKFLRGKGPSKFYGK</sequence>
<dbReference type="InterPro" id="IPR045269">
    <property type="entry name" value="Atg1-like"/>
</dbReference>
<dbReference type="PANTHER" id="PTHR24348">
    <property type="entry name" value="SERINE/THREONINE-PROTEIN KINASE UNC-51-RELATED"/>
    <property type="match status" value="1"/>
</dbReference>
<dbReference type="FunFam" id="1.10.510.10:FF:001224">
    <property type="entry name" value="Serine/threonine-protein kinase ATG1t"/>
    <property type="match status" value="1"/>
</dbReference>
<dbReference type="OrthoDB" id="346907at2759"/>
<dbReference type="GO" id="GO:0005737">
    <property type="term" value="C:cytoplasm"/>
    <property type="evidence" value="ECO:0000318"/>
    <property type="project" value="GO_Central"/>
</dbReference>
<gene>
    <name evidence="2" type="ORF">MANES_13G087500v8</name>
</gene>
<accession>A0A2C9UQC0</accession>
<dbReference type="PROSITE" id="PS50011">
    <property type="entry name" value="PROTEIN_KINASE_DOM"/>
    <property type="match status" value="1"/>
</dbReference>
<dbReference type="GO" id="GO:0000407">
    <property type="term" value="C:phagophore assembly site"/>
    <property type="evidence" value="ECO:0000318"/>
    <property type="project" value="GO_Central"/>
</dbReference>
<dbReference type="GO" id="GO:0016020">
    <property type="term" value="C:membrane"/>
    <property type="evidence" value="ECO:0000318"/>
    <property type="project" value="GO_Central"/>
</dbReference>
<reference evidence="3" key="1">
    <citation type="journal article" date="2016" name="Nat. Biotechnol.">
        <title>Sequencing wild and cultivated cassava and related species reveals extensive interspecific hybridization and genetic diversity.</title>
        <authorList>
            <person name="Bredeson J.V."/>
            <person name="Lyons J.B."/>
            <person name="Prochnik S.E."/>
            <person name="Wu G.A."/>
            <person name="Ha C.M."/>
            <person name="Edsinger-Gonzales E."/>
            <person name="Grimwood J."/>
            <person name="Schmutz J."/>
            <person name="Rabbi I.Y."/>
            <person name="Egesi C."/>
            <person name="Nauluvula P."/>
            <person name="Lebot V."/>
            <person name="Ndunguru J."/>
            <person name="Mkamilo G."/>
            <person name="Bart R.S."/>
            <person name="Setter T.L."/>
            <person name="Gleadow R.M."/>
            <person name="Kulakow P."/>
            <person name="Ferguson M.E."/>
            <person name="Rounsley S."/>
            <person name="Rokhsar D.S."/>
        </authorList>
    </citation>
    <scope>NUCLEOTIDE SEQUENCE [LARGE SCALE GENOMIC DNA]</scope>
    <source>
        <strain evidence="3">cv. AM560-2</strain>
    </source>
</reference>
<dbReference type="GO" id="GO:0000045">
    <property type="term" value="P:autophagosome assembly"/>
    <property type="evidence" value="ECO:0000318"/>
    <property type="project" value="GO_Central"/>
</dbReference>
<dbReference type="GO" id="GO:0010506">
    <property type="term" value="P:regulation of autophagy"/>
    <property type="evidence" value="ECO:0000318"/>
    <property type="project" value="GO_Central"/>
</dbReference>
<evidence type="ECO:0000313" key="3">
    <source>
        <dbReference type="Proteomes" id="UP000091857"/>
    </source>
</evidence>
<dbReference type="InterPro" id="IPR011009">
    <property type="entry name" value="Kinase-like_dom_sf"/>
</dbReference>
<dbReference type="GO" id="GO:0005829">
    <property type="term" value="C:cytosol"/>
    <property type="evidence" value="ECO:0000318"/>
    <property type="project" value="GO_Central"/>
</dbReference>
<dbReference type="GO" id="GO:0004674">
    <property type="term" value="F:protein serine/threonine kinase activity"/>
    <property type="evidence" value="ECO:0000318"/>
    <property type="project" value="GO_Central"/>
</dbReference>
<organism evidence="2 3">
    <name type="scientific">Manihot esculenta</name>
    <name type="common">Cassava</name>
    <name type="synonym">Jatropha manihot</name>
    <dbReference type="NCBI Taxonomy" id="3983"/>
    <lineage>
        <taxon>Eukaryota</taxon>
        <taxon>Viridiplantae</taxon>
        <taxon>Streptophyta</taxon>
        <taxon>Embryophyta</taxon>
        <taxon>Tracheophyta</taxon>
        <taxon>Spermatophyta</taxon>
        <taxon>Magnoliopsida</taxon>
        <taxon>eudicotyledons</taxon>
        <taxon>Gunneridae</taxon>
        <taxon>Pentapetalae</taxon>
        <taxon>rosids</taxon>
        <taxon>fabids</taxon>
        <taxon>Malpighiales</taxon>
        <taxon>Euphorbiaceae</taxon>
        <taxon>Crotonoideae</taxon>
        <taxon>Manihoteae</taxon>
        <taxon>Manihot</taxon>
    </lineage>
</organism>
<dbReference type="AlphaFoldDB" id="A0A2C9UQC0"/>
<dbReference type="InterPro" id="IPR000719">
    <property type="entry name" value="Prot_kinase_dom"/>
</dbReference>
<dbReference type="Gene3D" id="1.10.510.10">
    <property type="entry name" value="Transferase(Phosphotransferase) domain 1"/>
    <property type="match status" value="1"/>
</dbReference>
<evidence type="ECO:0000259" key="1">
    <source>
        <dbReference type="PROSITE" id="PS50011"/>
    </source>
</evidence>
<name>A0A2C9UQC0_MANES</name>
<dbReference type="Gramene" id="Manes.13G087500.1.v8.1">
    <property type="protein sequence ID" value="Manes.13G087500.1.v8.1.CDS"/>
    <property type="gene ID" value="Manes.13G087500.v8.1"/>
</dbReference>
<dbReference type="PROSITE" id="PS00108">
    <property type="entry name" value="PROTEIN_KINASE_ST"/>
    <property type="match status" value="1"/>
</dbReference>
<dbReference type="EMBL" id="CM004399">
    <property type="protein sequence ID" value="OAY33338.1"/>
    <property type="molecule type" value="Genomic_DNA"/>
</dbReference>
<dbReference type="Proteomes" id="UP000091857">
    <property type="component" value="Chromosome 13"/>
</dbReference>
<evidence type="ECO:0000313" key="2">
    <source>
        <dbReference type="EMBL" id="OAY33338.1"/>
    </source>
</evidence>
<protein>
    <recommendedName>
        <fullName evidence="1">Protein kinase domain-containing protein</fullName>
    </recommendedName>
</protein>
<comment type="caution">
    <text evidence="2">The sequence shown here is derived from an EMBL/GenBank/DDBJ whole genome shotgun (WGS) entry which is preliminary data.</text>
</comment>
<dbReference type="STRING" id="3983.A0A2C9UQC0"/>
<keyword evidence="3" id="KW-1185">Reference proteome</keyword>
<proteinExistence type="predicted"/>
<dbReference type="InterPro" id="IPR008271">
    <property type="entry name" value="Ser/Thr_kinase_AS"/>
</dbReference>
<dbReference type="GO" id="GO:0005524">
    <property type="term" value="F:ATP binding"/>
    <property type="evidence" value="ECO:0007669"/>
    <property type="project" value="InterPro"/>
</dbReference>
<dbReference type="GO" id="GO:0005776">
    <property type="term" value="C:autophagosome"/>
    <property type="evidence" value="ECO:0000318"/>
    <property type="project" value="GO_Central"/>
</dbReference>
<dbReference type="Pfam" id="PF00069">
    <property type="entry name" value="Pkinase"/>
    <property type="match status" value="1"/>
</dbReference>
<dbReference type="SMART" id="SM00220">
    <property type="entry name" value="S_TKc"/>
    <property type="match status" value="1"/>
</dbReference>
<dbReference type="SUPFAM" id="SSF56112">
    <property type="entry name" value="Protein kinase-like (PK-like)"/>
    <property type="match status" value="1"/>
</dbReference>